<dbReference type="EC" id="2.8.2.-" evidence="9"/>
<dbReference type="InterPro" id="IPR005331">
    <property type="entry name" value="Sulfotransferase"/>
</dbReference>
<protein>
    <recommendedName>
        <fullName evidence="9">Carbohydrate sulfotransferase</fullName>
        <ecNumber evidence="9">2.8.2.-</ecNumber>
    </recommendedName>
</protein>
<evidence type="ECO:0000256" key="3">
    <source>
        <dbReference type="ARBA" id="ARBA00022679"/>
    </source>
</evidence>
<sequence>MAWRTKTLLLVCFLLTVSFLIVQDNISLVVDTKNRGPNAPAAASTYFTLSKHVPEPPDVIQNESKAAVSRFVQLPPDTHRNNLTTVVGNTANDGGNVEGGAFVSQAIPVPTVVLSPADQETEHGLRISHLKTACAASEEERLVETKKANLTEFFYSQSHDFAYCKVPKSGSTFWMKVFMMLTKGNDVYESLQNMSRGDIHAKTRPLRVNPARLLRKKVPTVVVSRNPFTRLFSAFVDKSAKFKFSKEVVTIEVLSAIKKKPLSNVLSKQQRRKHLKEAYRGYVIFCASALFTLDGGKRM</sequence>
<dbReference type="Pfam" id="PF03567">
    <property type="entry name" value="Sulfotransfer_2"/>
    <property type="match status" value="1"/>
</dbReference>
<dbReference type="PANTHER" id="PTHR12137:SF54">
    <property type="entry name" value="CARBOHYDRATE SULFOTRANSFERASE"/>
    <property type="match status" value="1"/>
</dbReference>
<feature type="signal peptide" evidence="10">
    <location>
        <begin position="1"/>
        <end position="18"/>
    </location>
</feature>
<keyword evidence="7" id="KW-0472">Membrane</keyword>
<keyword evidence="6 9" id="KW-0333">Golgi apparatus</keyword>
<keyword evidence="9" id="KW-0735">Signal-anchor</keyword>
<keyword evidence="3 9" id="KW-0808">Transferase</keyword>
<evidence type="ECO:0000256" key="9">
    <source>
        <dbReference type="RuleBase" id="RU364020"/>
    </source>
</evidence>
<feature type="chain" id="PRO_5047430420" description="Carbohydrate sulfotransferase" evidence="10">
    <location>
        <begin position="19"/>
        <end position="299"/>
    </location>
</feature>
<proteinExistence type="inferred from homology"/>
<evidence type="ECO:0000256" key="6">
    <source>
        <dbReference type="ARBA" id="ARBA00023034"/>
    </source>
</evidence>
<evidence type="ECO:0000256" key="5">
    <source>
        <dbReference type="ARBA" id="ARBA00022989"/>
    </source>
</evidence>
<keyword evidence="10" id="KW-0732">Signal</keyword>
<evidence type="ECO:0000256" key="1">
    <source>
        <dbReference type="ARBA" id="ARBA00004323"/>
    </source>
</evidence>
<evidence type="ECO:0000256" key="7">
    <source>
        <dbReference type="ARBA" id="ARBA00023136"/>
    </source>
</evidence>
<keyword evidence="12" id="KW-1185">Reference proteome</keyword>
<dbReference type="InterPro" id="IPR018011">
    <property type="entry name" value="Carb_sulfotrans_8-10"/>
</dbReference>
<comment type="subcellular location">
    <subcellularLocation>
        <location evidence="1 9">Golgi apparatus membrane</location>
        <topology evidence="1 9">Single-pass type II membrane protein</topology>
    </subcellularLocation>
</comment>
<keyword evidence="4" id="KW-0812">Transmembrane</keyword>
<gene>
    <name evidence="11" type="ORF">MAR_010148</name>
</gene>
<evidence type="ECO:0000256" key="8">
    <source>
        <dbReference type="ARBA" id="ARBA00023180"/>
    </source>
</evidence>
<keyword evidence="5" id="KW-1133">Transmembrane helix</keyword>
<name>A0ABY7E0R9_MYAAR</name>
<dbReference type="Proteomes" id="UP001164746">
    <property type="component" value="Chromosome 4"/>
</dbReference>
<evidence type="ECO:0000256" key="10">
    <source>
        <dbReference type="SAM" id="SignalP"/>
    </source>
</evidence>
<keyword evidence="9" id="KW-0119">Carbohydrate metabolism</keyword>
<dbReference type="PANTHER" id="PTHR12137">
    <property type="entry name" value="CARBOHYDRATE SULFOTRANSFERASE"/>
    <property type="match status" value="1"/>
</dbReference>
<dbReference type="EMBL" id="CP111015">
    <property type="protein sequence ID" value="WAR03590.1"/>
    <property type="molecule type" value="Genomic_DNA"/>
</dbReference>
<organism evidence="11 12">
    <name type="scientific">Mya arenaria</name>
    <name type="common">Soft-shell clam</name>
    <dbReference type="NCBI Taxonomy" id="6604"/>
    <lineage>
        <taxon>Eukaryota</taxon>
        <taxon>Metazoa</taxon>
        <taxon>Spiralia</taxon>
        <taxon>Lophotrochozoa</taxon>
        <taxon>Mollusca</taxon>
        <taxon>Bivalvia</taxon>
        <taxon>Autobranchia</taxon>
        <taxon>Heteroconchia</taxon>
        <taxon>Euheterodonta</taxon>
        <taxon>Imparidentia</taxon>
        <taxon>Neoheterodontei</taxon>
        <taxon>Myida</taxon>
        <taxon>Myoidea</taxon>
        <taxon>Myidae</taxon>
        <taxon>Mya</taxon>
    </lineage>
</organism>
<accession>A0ABY7E0R9</accession>
<evidence type="ECO:0000313" key="12">
    <source>
        <dbReference type="Proteomes" id="UP001164746"/>
    </source>
</evidence>
<evidence type="ECO:0000256" key="4">
    <source>
        <dbReference type="ARBA" id="ARBA00022692"/>
    </source>
</evidence>
<keyword evidence="8 9" id="KW-0325">Glycoprotein</keyword>
<comment type="similarity">
    <text evidence="2 9">Belongs to the sulfotransferase 2 family.</text>
</comment>
<feature type="non-terminal residue" evidence="11">
    <location>
        <position position="1"/>
    </location>
</feature>
<evidence type="ECO:0000256" key="2">
    <source>
        <dbReference type="ARBA" id="ARBA00006339"/>
    </source>
</evidence>
<evidence type="ECO:0000313" key="11">
    <source>
        <dbReference type="EMBL" id="WAR03590.1"/>
    </source>
</evidence>
<reference evidence="11" key="1">
    <citation type="submission" date="2022-11" db="EMBL/GenBank/DDBJ databases">
        <title>Centuries of genome instability and evolution in soft-shell clam transmissible cancer (bioRxiv).</title>
        <authorList>
            <person name="Hart S.F.M."/>
            <person name="Yonemitsu M.A."/>
            <person name="Giersch R.M."/>
            <person name="Beal B.F."/>
            <person name="Arriagada G."/>
            <person name="Davis B.W."/>
            <person name="Ostrander E.A."/>
            <person name="Goff S.P."/>
            <person name="Metzger M.J."/>
        </authorList>
    </citation>
    <scope>NUCLEOTIDE SEQUENCE</scope>
    <source>
        <strain evidence="11">MELC-2E11</strain>
        <tissue evidence="11">Siphon/mantle</tissue>
    </source>
</reference>